<name>A0A2Z6I9A8_9BURK</name>
<dbReference type="Pfam" id="PF00126">
    <property type="entry name" value="HTH_1"/>
    <property type="match status" value="1"/>
</dbReference>
<keyword evidence="7" id="KW-1185">Reference proteome</keyword>
<proteinExistence type="inferred from homology"/>
<dbReference type="Gene3D" id="3.40.190.290">
    <property type="match status" value="1"/>
</dbReference>
<dbReference type="InterPro" id="IPR000847">
    <property type="entry name" value="LysR_HTH_N"/>
</dbReference>
<dbReference type="PANTHER" id="PTHR30419:SF2">
    <property type="entry name" value="LYSR FAMILY TRANSCRIPTIONAL REGULATOR"/>
    <property type="match status" value="1"/>
</dbReference>
<feature type="domain" description="HTH lysR-type" evidence="5">
    <location>
        <begin position="4"/>
        <end position="61"/>
    </location>
</feature>
<gene>
    <name evidence="6" type="ORF">SUTMEG_09620</name>
</gene>
<dbReference type="SUPFAM" id="SSF46785">
    <property type="entry name" value="Winged helix' DNA-binding domain"/>
    <property type="match status" value="1"/>
</dbReference>
<dbReference type="GO" id="GO:0003700">
    <property type="term" value="F:DNA-binding transcription factor activity"/>
    <property type="evidence" value="ECO:0007669"/>
    <property type="project" value="InterPro"/>
</dbReference>
<dbReference type="PANTHER" id="PTHR30419">
    <property type="entry name" value="HTH-TYPE TRANSCRIPTIONAL REGULATOR YBHD"/>
    <property type="match status" value="1"/>
</dbReference>
<dbReference type="Gene3D" id="1.10.10.10">
    <property type="entry name" value="Winged helix-like DNA-binding domain superfamily/Winged helix DNA-binding domain"/>
    <property type="match status" value="1"/>
</dbReference>
<dbReference type="GO" id="GO:0003677">
    <property type="term" value="F:DNA binding"/>
    <property type="evidence" value="ECO:0007669"/>
    <property type="project" value="UniProtKB-KW"/>
</dbReference>
<evidence type="ECO:0000256" key="3">
    <source>
        <dbReference type="ARBA" id="ARBA00023125"/>
    </source>
</evidence>
<comment type="similarity">
    <text evidence="1">Belongs to the LysR transcriptional regulatory family.</text>
</comment>
<evidence type="ECO:0000313" key="6">
    <source>
        <dbReference type="EMBL" id="BBF23071.1"/>
    </source>
</evidence>
<keyword evidence="3" id="KW-0238">DNA-binding</keyword>
<dbReference type="Pfam" id="PF03466">
    <property type="entry name" value="LysR_substrate"/>
    <property type="match status" value="1"/>
</dbReference>
<dbReference type="KEGG" id="sutt:SUTMEG_09620"/>
<dbReference type="Proteomes" id="UP000271003">
    <property type="component" value="Chromosome"/>
</dbReference>
<dbReference type="SUPFAM" id="SSF53850">
    <property type="entry name" value="Periplasmic binding protein-like II"/>
    <property type="match status" value="1"/>
</dbReference>
<evidence type="ECO:0000256" key="4">
    <source>
        <dbReference type="ARBA" id="ARBA00023163"/>
    </source>
</evidence>
<dbReference type="InterPro" id="IPR005119">
    <property type="entry name" value="LysR_subst-bd"/>
</dbReference>
<sequence length="306" mass="33371">MIRFDLSDLRLVLAVERAGSVSGAAEAVHLAPSSAAAKLAALERGLDVTLFRRTSRGAVPTEAGRAFARHARTILSEASDLQASLERFARRKRAVLRIVSNENALRSFLPEGLGRFLEVHPEMTVEVDECASEQVVEEVASGLADVGVTAFAGECPSVTFEPYAVDRLVAVVPEGSVLADLERVDFARLAAEPYVSIGPVSAMQDFLDERARISGIRLVPRIRVANWEAAVALVARGAGVTVVPAFRLIEREGAVTVPLSDAWSVRTLRLCRRMRENEFEEEGLLDELLRTLRESAARNEADRNAR</sequence>
<reference evidence="6 7" key="1">
    <citation type="journal article" date="2018" name="Int. J. Syst. Evol. Microbiol.">
        <title>Mesosutterella multiformis gen. nov., sp. nov., a member of the family Sutterellaceae and Sutterella megalosphaeroides sp. nov., isolated from human faeces.</title>
        <authorList>
            <person name="Sakamoto M."/>
            <person name="Ikeyama N."/>
            <person name="Kunihiro T."/>
            <person name="Iino T."/>
            <person name="Yuki M."/>
            <person name="Ohkuma M."/>
        </authorList>
    </citation>
    <scope>NUCLEOTIDE SEQUENCE [LARGE SCALE GENOMIC DNA]</scope>
    <source>
        <strain evidence="6 7">6FBBBH3</strain>
    </source>
</reference>
<protein>
    <submittedName>
        <fullName evidence="6">Transcriptional regulator</fullName>
    </submittedName>
</protein>
<keyword evidence="4" id="KW-0804">Transcription</keyword>
<dbReference type="AlphaFoldDB" id="A0A2Z6I9A8"/>
<dbReference type="InterPro" id="IPR036388">
    <property type="entry name" value="WH-like_DNA-bd_sf"/>
</dbReference>
<dbReference type="RefSeq" id="WP_120176717.1">
    <property type="nucleotide sequence ID" value="NZ_AP018786.1"/>
</dbReference>
<evidence type="ECO:0000313" key="7">
    <source>
        <dbReference type="Proteomes" id="UP000271003"/>
    </source>
</evidence>
<evidence type="ECO:0000256" key="2">
    <source>
        <dbReference type="ARBA" id="ARBA00023015"/>
    </source>
</evidence>
<keyword evidence="2" id="KW-0805">Transcription regulation</keyword>
<dbReference type="GO" id="GO:0005829">
    <property type="term" value="C:cytosol"/>
    <property type="evidence" value="ECO:0007669"/>
    <property type="project" value="TreeGrafter"/>
</dbReference>
<evidence type="ECO:0000259" key="5">
    <source>
        <dbReference type="PROSITE" id="PS50931"/>
    </source>
</evidence>
<accession>A0A2Z6I9A8</accession>
<evidence type="ECO:0000256" key="1">
    <source>
        <dbReference type="ARBA" id="ARBA00009437"/>
    </source>
</evidence>
<dbReference type="EMBL" id="AP018786">
    <property type="protein sequence ID" value="BBF23071.1"/>
    <property type="molecule type" value="Genomic_DNA"/>
</dbReference>
<dbReference type="InterPro" id="IPR036390">
    <property type="entry name" value="WH_DNA-bd_sf"/>
</dbReference>
<dbReference type="PROSITE" id="PS50931">
    <property type="entry name" value="HTH_LYSR"/>
    <property type="match status" value="1"/>
</dbReference>
<organism evidence="6 7">
    <name type="scientific">Sutterella megalosphaeroides</name>
    <dbReference type="NCBI Taxonomy" id="2494234"/>
    <lineage>
        <taxon>Bacteria</taxon>
        <taxon>Pseudomonadati</taxon>
        <taxon>Pseudomonadota</taxon>
        <taxon>Betaproteobacteria</taxon>
        <taxon>Burkholderiales</taxon>
        <taxon>Sutterellaceae</taxon>
        <taxon>Sutterella</taxon>
    </lineage>
</organism>
<dbReference type="InterPro" id="IPR050950">
    <property type="entry name" value="HTH-type_LysR_regulators"/>
</dbReference>
<dbReference type="OrthoDB" id="9785974at2"/>